<dbReference type="WBParaSite" id="GPLIN_001339000">
    <property type="protein sequence ID" value="GPLIN_001339000"/>
    <property type="gene ID" value="GPLIN_001339000"/>
</dbReference>
<dbReference type="Proteomes" id="UP000050741">
    <property type="component" value="Unassembled WGS sequence"/>
</dbReference>
<keyword evidence="1" id="KW-1185">Reference proteome</keyword>
<proteinExistence type="predicted"/>
<dbReference type="AlphaFoldDB" id="A0A183CKI4"/>
<evidence type="ECO:0000313" key="1">
    <source>
        <dbReference type="Proteomes" id="UP000050741"/>
    </source>
</evidence>
<protein>
    <submittedName>
        <fullName evidence="2">Uncharacterized protein</fullName>
    </submittedName>
</protein>
<accession>A0A183CKI4</accession>
<evidence type="ECO:0000313" key="2">
    <source>
        <dbReference type="WBParaSite" id="GPLIN_001339000"/>
    </source>
</evidence>
<reference evidence="1" key="1">
    <citation type="submission" date="2014-05" db="EMBL/GenBank/DDBJ databases">
        <title>The genome and life-stage specific transcriptomes of Globodera pallida elucidate key aspects of plant parasitism by a cyst nematode.</title>
        <authorList>
            <person name="Cotton J.A."/>
            <person name="Lilley C.J."/>
            <person name="Jones L.M."/>
            <person name="Kikuchi T."/>
            <person name="Reid A.J."/>
            <person name="Thorpe P."/>
            <person name="Tsai I.J."/>
            <person name="Beasley H."/>
            <person name="Blok V."/>
            <person name="Cock P.J.A."/>
            <person name="Van den Akker S.E."/>
            <person name="Holroyd N."/>
            <person name="Hunt M."/>
            <person name="Mantelin S."/>
            <person name="Naghra H."/>
            <person name="Pain A."/>
            <person name="Palomares-Rius J.E."/>
            <person name="Zarowiecki M."/>
            <person name="Berriman M."/>
            <person name="Jones J.T."/>
            <person name="Urwin P.E."/>
        </authorList>
    </citation>
    <scope>NUCLEOTIDE SEQUENCE [LARGE SCALE GENOMIC DNA]</scope>
    <source>
        <strain evidence="1">Lindley</strain>
    </source>
</reference>
<reference evidence="2" key="2">
    <citation type="submission" date="2016-06" db="UniProtKB">
        <authorList>
            <consortium name="WormBaseParasite"/>
        </authorList>
    </citation>
    <scope>IDENTIFICATION</scope>
</reference>
<name>A0A183CKI4_GLOPA</name>
<sequence>MDVLKIAIGDASLFDADEQRWLIDALLCVHFALLNTFGNDGGMGNELEQQILTSVHSPSVLLASLPLRMRAVETRNVLLAGPSAAVGAERLNQVVTFGLIRRVMIGLLLLESRNCQE</sequence>
<organism evidence="1 2">
    <name type="scientific">Globodera pallida</name>
    <name type="common">Potato cyst nematode worm</name>
    <name type="synonym">Heterodera pallida</name>
    <dbReference type="NCBI Taxonomy" id="36090"/>
    <lineage>
        <taxon>Eukaryota</taxon>
        <taxon>Metazoa</taxon>
        <taxon>Ecdysozoa</taxon>
        <taxon>Nematoda</taxon>
        <taxon>Chromadorea</taxon>
        <taxon>Rhabditida</taxon>
        <taxon>Tylenchina</taxon>
        <taxon>Tylenchomorpha</taxon>
        <taxon>Tylenchoidea</taxon>
        <taxon>Heteroderidae</taxon>
        <taxon>Heteroderinae</taxon>
        <taxon>Globodera</taxon>
    </lineage>
</organism>